<evidence type="ECO:0000256" key="2">
    <source>
        <dbReference type="ARBA" id="ARBA00022448"/>
    </source>
</evidence>
<evidence type="ECO:0000256" key="3">
    <source>
        <dbReference type="ARBA" id="ARBA00022692"/>
    </source>
</evidence>
<feature type="transmembrane region" description="Helical" evidence="7">
    <location>
        <begin position="277"/>
        <end position="302"/>
    </location>
</feature>
<sequence>MTNDLERSETETKAEHALDKATIELGETFMVAEPLTVEEDRRILRLIDWNLVPIMAMSYLFQFLDKSALGYTAILTLREDLGLSGLDYSWAGGIYYVGYLVASYPAAWLMIRTPVGKMIASSITVWGAILMLTALCFNPAGLLANRLFLGVAESAIAPGLAVMVSMWYKREEQPMRQGAWFMGNVLAGIMGGVTAYGLSHIQSIAAWKAIYLIFGAITVLWSAAMFFLLPDTPASARFLSKEDRARAIKRVEANMTGIKSSEWKRYQFLEALADVQVWLLVIVQMTGSIANGVVTNFGAIVIKGMGFSTLNTLLVQMIGTCFQGFFVITGMLGSTYLPKARTVIMAWHMLASVIGALMIRQVAPEHQWARFFGYCLSLGYSANFPMLLAMTSSNIGGFTKKTTANAMIFIGYCAGNIIGPQLFFQSEAPSYPSGFLAMIICFCLGFAACVALRFYLPWQNRRRDRAGGVLEVGGIGGSADGAGGSGAAHPSSLNLADKTDKEILQFRYLY</sequence>
<dbReference type="InterPro" id="IPR011701">
    <property type="entry name" value="MFS"/>
</dbReference>
<feature type="transmembrane region" description="Helical" evidence="7">
    <location>
        <begin position="435"/>
        <end position="456"/>
    </location>
</feature>
<comment type="subcellular location">
    <subcellularLocation>
        <location evidence="1">Membrane</location>
        <topology evidence="1">Multi-pass membrane protein</topology>
    </subcellularLocation>
</comment>
<dbReference type="PANTHER" id="PTHR43791:SF103">
    <property type="entry name" value="MAJOR FACILITATOR SUPERFAMILY (MFS) PROFILE DOMAIN-CONTAINING PROTEIN-RELATED"/>
    <property type="match status" value="1"/>
</dbReference>
<feature type="transmembrane region" description="Helical" evidence="7">
    <location>
        <begin position="147"/>
        <end position="168"/>
    </location>
</feature>
<feature type="transmembrane region" description="Helical" evidence="7">
    <location>
        <begin position="371"/>
        <end position="390"/>
    </location>
</feature>
<keyword evidence="10" id="KW-1185">Reference proteome</keyword>
<dbReference type="OrthoDB" id="6730379at2759"/>
<comment type="similarity">
    <text evidence="6">Belongs to the major facilitator superfamily. Allantoate permease family.</text>
</comment>
<feature type="domain" description="Major facilitator superfamily (MFS) profile" evidence="8">
    <location>
        <begin position="51"/>
        <end position="460"/>
    </location>
</feature>
<dbReference type="PROSITE" id="PS50850">
    <property type="entry name" value="MFS"/>
    <property type="match status" value="1"/>
</dbReference>
<evidence type="ECO:0000256" key="7">
    <source>
        <dbReference type="SAM" id="Phobius"/>
    </source>
</evidence>
<keyword evidence="3 7" id="KW-0812">Transmembrane</keyword>
<dbReference type="AlphaFoldDB" id="A0A136IQZ7"/>
<evidence type="ECO:0000313" key="9">
    <source>
        <dbReference type="EMBL" id="KXJ87119.1"/>
    </source>
</evidence>
<keyword evidence="4 7" id="KW-1133">Transmembrane helix</keyword>
<proteinExistence type="inferred from homology"/>
<evidence type="ECO:0000256" key="5">
    <source>
        <dbReference type="ARBA" id="ARBA00023136"/>
    </source>
</evidence>
<feature type="transmembrane region" description="Helical" evidence="7">
    <location>
        <begin position="51"/>
        <end position="74"/>
    </location>
</feature>
<dbReference type="EMBL" id="KQ964264">
    <property type="protein sequence ID" value="KXJ87119.1"/>
    <property type="molecule type" value="Genomic_DNA"/>
</dbReference>
<dbReference type="GO" id="GO:0022857">
    <property type="term" value="F:transmembrane transporter activity"/>
    <property type="evidence" value="ECO:0007669"/>
    <property type="project" value="InterPro"/>
</dbReference>
<dbReference type="SUPFAM" id="SSF103473">
    <property type="entry name" value="MFS general substrate transporter"/>
    <property type="match status" value="1"/>
</dbReference>
<dbReference type="Proteomes" id="UP000070501">
    <property type="component" value="Unassembled WGS sequence"/>
</dbReference>
<dbReference type="FunFam" id="1.20.1250.20:FF:000064">
    <property type="entry name" value="MFS allantoate transporter"/>
    <property type="match status" value="1"/>
</dbReference>
<organism evidence="9 10">
    <name type="scientific">Microdochium bolleyi</name>
    <dbReference type="NCBI Taxonomy" id="196109"/>
    <lineage>
        <taxon>Eukaryota</taxon>
        <taxon>Fungi</taxon>
        <taxon>Dikarya</taxon>
        <taxon>Ascomycota</taxon>
        <taxon>Pezizomycotina</taxon>
        <taxon>Sordariomycetes</taxon>
        <taxon>Xylariomycetidae</taxon>
        <taxon>Xylariales</taxon>
        <taxon>Microdochiaceae</taxon>
        <taxon>Microdochium</taxon>
    </lineage>
</organism>
<dbReference type="PANTHER" id="PTHR43791">
    <property type="entry name" value="PERMEASE-RELATED"/>
    <property type="match status" value="1"/>
</dbReference>
<feature type="transmembrane region" description="Helical" evidence="7">
    <location>
        <begin position="180"/>
        <end position="198"/>
    </location>
</feature>
<name>A0A136IQZ7_9PEZI</name>
<feature type="transmembrane region" description="Helical" evidence="7">
    <location>
        <begin position="210"/>
        <end position="229"/>
    </location>
</feature>
<evidence type="ECO:0000313" key="10">
    <source>
        <dbReference type="Proteomes" id="UP000070501"/>
    </source>
</evidence>
<evidence type="ECO:0000256" key="6">
    <source>
        <dbReference type="ARBA" id="ARBA00037968"/>
    </source>
</evidence>
<feature type="transmembrane region" description="Helical" evidence="7">
    <location>
        <begin position="340"/>
        <end position="359"/>
    </location>
</feature>
<keyword evidence="2" id="KW-0813">Transport</keyword>
<reference evidence="10" key="1">
    <citation type="submission" date="2016-02" db="EMBL/GenBank/DDBJ databases">
        <title>Draft genome sequence of Microdochium bolleyi, a fungal endophyte of beachgrass.</title>
        <authorList>
            <consortium name="DOE Joint Genome Institute"/>
            <person name="David A.S."/>
            <person name="May G."/>
            <person name="Haridas S."/>
            <person name="Lim J."/>
            <person name="Wang M."/>
            <person name="Labutti K."/>
            <person name="Lipzen A."/>
            <person name="Barry K."/>
            <person name="Grigoriev I.V."/>
        </authorList>
    </citation>
    <scope>NUCLEOTIDE SEQUENCE [LARGE SCALE GENOMIC DNA]</scope>
    <source>
        <strain evidence="10">J235TASD1</strain>
    </source>
</reference>
<dbReference type="InParanoid" id="A0A136IQZ7"/>
<dbReference type="Gene3D" id="1.20.1250.20">
    <property type="entry name" value="MFS general substrate transporter like domains"/>
    <property type="match status" value="1"/>
</dbReference>
<evidence type="ECO:0000256" key="1">
    <source>
        <dbReference type="ARBA" id="ARBA00004141"/>
    </source>
</evidence>
<evidence type="ECO:0000256" key="4">
    <source>
        <dbReference type="ARBA" id="ARBA00022989"/>
    </source>
</evidence>
<protein>
    <submittedName>
        <fullName evidence="9">Major facilitator superfamily domain-containing protein</fullName>
    </submittedName>
</protein>
<keyword evidence="5 7" id="KW-0472">Membrane</keyword>
<gene>
    <name evidence="9" type="ORF">Micbo1qcDRAFT_197982</name>
</gene>
<accession>A0A136IQZ7</accession>
<dbReference type="InterPro" id="IPR036259">
    <property type="entry name" value="MFS_trans_sf"/>
</dbReference>
<feature type="transmembrane region" description="Helical" evidence="7">
    <location>
        <begin position="123"/>
        <end position="141"/>
    </location>
</feature>
<evidence type="ECO:0000259" key="8">
    <source>
        <dbReference type="PROSITE" id="PS50850"/>
    </source>
</evidence>
<feature type="transmembrane region" description="Helical" evidence="7">
    <location>
        <begin position="314"/>
        <end position="333"/>
    </location>
</feature>
<dbReference type="InterPro" id="IPR020846">
    <property type="entry name" value="MFS_dom"/>
</dbReference>
<dbReference type="Pfam" id="PF07690">
    <property type="entry name" value="MFS_1"/>
    <property type="match status" value="1"/>
</dbReference>
<feature type="transmembrane region" description="Helical" evidence="7">
    <location>
        <begin position="94"/>
        <end position="111"/>
    </location>
</feature>
<feature type="transmembrane region" description="Helical" evidence="7">
    <location>
        <begin position="402"/>
        <end position="423"/>
    </location>
</feature>
<dbReference type="GO" id="GO:0016020">
    <property type="term" value="C:membrane"/>
    <property type="evidence" value="ECO:0007669"/>
    <property type="project" value="UniProtKB-SubCell"/>
</dbReference>